<evidence type="ECO:0000313" key="2">
    <source>
        <dbReference type="Proteomes" id="UP000669317"/>
    </source>
</evidence>
<dbReference type="Proteomes" id="UP000669317">
    <property type="component" value="Unassembled WGS sequence"/>
</dbReference>
<sequence length="70" mass="7912">MQSVSGRMRSDVFDETFFLGLDDPRLKSEVRVPEYNNERPHSSSNISLLRAYAITPTVTRARLRKPAGSS</sequence>
<organism evidence="1 2">
    <name type="scientific">Bradyrhizobium vignae</name>
    <dbReference type="NCBI Taxonomy" id="1549949"/>
    <lineage>
        <taxon>Bacteria</taxon>
        <taxon>Pseudomonadati</taxon>
        <taxon>Pseudomonadota</taxon>
        <taxon>Alphaproteobacteria</taxon>
        <taxon>Hyphomicrobiales</taxon>
        <taxon>Nitrobacteraceae</taxon>
        <taxon>Bradyrhizobium</taxon>
    </lineage>
</organism>
<name>A0ABS3ZSZ8_9BRAD</name>
<keyword evidence="2" id="KW-1185">Reference proteome</keyword>
<reference evidence="1 2" key="1">
    <citation type="submission" date="2021-03" db="EMBL/GenBank/DDBJ databases">
        <title>Genome Sequence of Bradyrhizobium vignae strain ISRA400.</title>
        <authorList>
            <person name="Tisa L.S."/>
            <person name="Svistoonoff S."/>
            <person name="Hocher V."/>
            <person name="Fall S."/>
            <person name="Zaiya A."/>
            <person name="Naing D."/>
            <person name="Niang N."/>
            <person name="Diouf A."/>
            <person name="Dasylva M.C."/>
            <person name="Toure O."/>
            <person name="Gueye M."/>
            <person name="Gully D."/>
            <person name="Tisseyre P."/>
            <person name="Simpson S."/>
            <person name="Morris K."/>
            <person name="Thomas W.K."/>
        </authorList>
    </citation>
    <scope>NUCLEOTIDE SEQUENCE [LARGE SCALE GENOMIC DNA]</scope>
    <source>
        <strain evidence="1 2">ISRA400</strain>
    </source>
</reference>
<gene>
    <name evidence="1" type="ORF">JWS04_07290</name>
</gene>
<dbReference type="EMBL" id="JAGIKT010000011">
    <property type="protein sequence ID" value="MBP0110895.1"/>
    <property type="molecule type" value="Genomic_DNA"/>
</dbReference>
<proteinExistence type="predicted"/>
<comment type="caution">
    <text evidence="1">The sequence shown here is derived from an EMBL/GenBank/DDBJ whole genome shotgun (WGS) entry which is preliminary data.</text>
</comment>
<evidence type="ECO:0008006" key="3">
    <source>
        <dbReference type="Google" id="ProtNLM"/>
    </source>
</evidence>
<accession>A0ABS3ZSZ8</accession>
<protein>
    <recommendedName>
        <fullName evidence="3">Integrase catalytic domain-containing protein</fullName>
    </recommendedName>
</protein>
<evidence type="ECO:0000313" key="1">
    <source>
        <dbReference type="EMBL" id="MBP0110895.1"/>
    </source>
</evidence>